<reference evidence="4 5" key="1">
    <citation type="submission" date="2018-02" db="EMBL/GenBank/DDBJ databases">
        <title>Complete genome of Nitrosopumilus oxyclinae HCE1.</title>
        <authorList>
            <person name="Qin W."/>
            <person name="Zheng Y."/>
            <person name="Stahl D.A."/>
        </authorList>
    </citation>
    <scope>NUCLEOTIDE SEQUENCE [LARGE SCALE GENOMIC DNA]</scope>
    <source>
        <strain evidence="4 5">HCE1</strain>
    </source>
</reference>
<dbReference type="PANTHER" id="PTHR11067">
    <property type="entry name" value="INOSINE TRIPHOSPHATE PYROPHOSPHATASE/HAM1 PROTEIN"/>
    <property type="match status" value="1"/>
</dbReference>
<dbReference type="NCBIfam" id="TIGR00042">
    <property type="entry name" value="RdgB/HAM1 family non-canonical purine NTP pyrophosphatase"/>
    <property type="match status" value="1"/>
</dbReference>
<dbReference type="Proteomes" id="UP000509441">
    <property type="component" value="Chromosome"/>
</dbReference>
<dbReference type="InterPro" id="IPR029001">
    <property type="entry name" value="ITPase-like_fam"/>
</dbReference>
<name>A0A7D5M5R4_9ARCH</name>
<evidence type="ECO:0000256" key="2">
    <source>
        <dbReference type="ARBA" id="ARBA00022801"/>
    </source>
</evidence>
<accession>A0A7D5M5R4</accession>
<evidence type="ECO:0000313" key="5">
    <source>
        <dbReference type="Proteomes" id="UP000509441"/>
    </source>
</evidence>
<dbReference type="InterPro" id="IPR002637">
    <property type="entry name" value="RdgB/HAM1"/>
</dbReference>
<dbReference type="CDD" id="cd00515">
    <property type="entry name" value="HAM1"/>
    <property type="match status" value="1"/>
</dbReference>
<dbReference type="GO" id="GO:0009143">
    <property type="term" value="P:nucleoside triphosphate catabolic process"/>
    <property type="evidence" value="ECO:0007669"/>
    <property type="project" value="InterPro"/>
</dbReference>
<gene>
    <name evidence="4" type="primary">rdgB</name>
    <name evidence="4" type="ORF">C5F49_07905</name>
</gene>
<dbReference type="AlphaFoldDB" id="A0A7D5M5R4"/>
<dbReference type="GO" id="GO:0047429">
    <property type="term" value="F:nucleoside triphosphate diphosphatase activity"/>
    <property type="evidence" value="ECO:0007669"/>
    <property type="project" value="InterPro"/>
</dbReference>
<evidence type="ECO:0000256" key="1">
    <source>
        <dbReference type="ARBA" id="ARBA00008023"/>
    </source>
</evidence>
<dbReference type="RefSeq" id="WP_179362494.1">
    <property type="nucleotide sequence ID" value="NZ_CP026994.1"/>
</dbReference>
<sequence length="182" mass="20802">MHKSFDLFFVSSNNHKYQESKIILDSLGIDIGYLKSNLEEIQSSSLETIAMAKARDAFSKFKKPVIIEDDGLFIDSIDGFPGPYSSYVFKTIGNKGILNLLKNNRKAKFVSIIAYCDKTILQSFVGKLDGKISKIQKGKGWGFDPIFIPNNFKKTFAELNNKNELSHRYKALKKFSKWYLHK</sequence>
<dbReference type="GO" id="GO:0005737">
    <property type="term" value="C:cytoplasm"/>
    <property type="evidence" value="ECO:0007669"/>
    <property type="project" value="TreeGrafter"/>
</dbReference>
<dbReference type="OrthoDB" id="372108at2157"/>
<dbReference type="KEGG" id="nox:C5F49_07905"/>
<dbReference type="Gene3D" id="3.90.950.10">
    <property type="match status" value="1"/>
</dbReference>
<evidence type="ECO:0000313" key="4">
    <source>
        <dbReference type="EMBL" id="QLH05250.1"/>
    </source>
</evidence>
<organism evidence="4 5">
    <name type="scientific">Nitrosopumilus oxyclinae</name>
    <dbReference type="NCBI Taxonomy" id="1959104"/>
    <lineage>
        <taxon>Archaea</taxon>
        <taxon>Nitrososphaerota</taxon>
        <taxon>Nitrososphaeria</taxon>
        <taxon>Nitrosopumilales</taxon>
        <taxon>Nitrosopumilaceae</taxon>
        <taxon>Nitrosopumilus</taxon>
    </lineage>
</organism>
<evidence type="ECO:0000256" key="3">
    <source>
        <dbReference type="RuleBase" id="RU003781"/>
    </source>
</evidence>
<protein>
    <submittedName>
        <fullName evidence="4">Non-canonical purine NTP pyrophosphatase, RdgB/HAM1 family</fullName>
    </submittedName>
</protein>
<dbReference type="Pfam" id="PF01725">
    <property type="entry name" value="Ham1p_like"/>
    <property type="match status" value="1"/>
</dbReference>
<dbReference type="PANTHER" id="PTHR11067:SF9">
    <property type="entry name" value="INOSINE TRIPHOSPHATE PYROPHOSPHATASE"/>
    <property type="match status" value="1"/>
</dbReference>
<keyword evidence="5" id="KW-1185">Reference proteome</keyword>
<dbReference type="GeneID" id="56061909"/>
<dbReference type="EMBL" id="CP026994">
    <property type="protein sequence ID" value="QLH05250.1"/>
    <property type="molecule type" value="Genomic_DNA"/>
</dbReference>
<comment type="similarity">
    <text evidence="1 3">Belongs to the HAM1 NTPase family.</text>
</comment>
<proteinExistence type="inferred from homology"/>
<keyword evidence="2 3" id="KW-0378">Hydrolase</keyword>
<dbReference type="SUPFAM" id="SSF52972">
    <property type="entry name" value="ITPase-like"/>
    <property type="match status" value="1"/>
</dbReference>